<evidence type="ECO:0000313" key="1">
    <source>
        <dbReference type="EMBL" id="CAB3980386.1"/>
    </source>
</evidence>
<sequence length="215" mass="24244">MSKYQDFVETVDSELEKLLNKGPSFVNAEPAELSKRCLISRASLQLATDRLVEDNVPDRAINELKGGIARIIDDCEKFGKKILTKKKLPFKRPAKSVVITSSDKTKRLIALDSESYDNMVSKSTIDTGNYKPLKRLNLPRTEQINFNKVLNKVANKYKSSDPKMYNNLRANICSEPMPCPVYCLPKDHKEGDLKGRPIHAATDTPATRLSRYLAK</sequence>
<dbReference type="OrthoDB" id="5859040at2759"/>
<name>A0A7D9HBB5_PARCT</name>
<evidence type="ECO:0000313" key="2">
    <source>
        <dbReference type="Proteomes" id="UP001152795"/>
    </source>
</evidence>
<organism evidence="1 2">
    <name type="scientific">Paramuricea clavata</name>
    <name type="common">Red gorgonian</name>
    <name type="synonym">Violescent sea-whip</name>
    <dbReference type="NCBI Taxonomy" id="317549"/>
    <lineage>
        <taxon>Eukaryota</taxon>
        <taxon>Metazoa</taxon>
        <taxon>Cnidaria</taxon>
        <taxon>Anthozoa</taxon>
        <taxon>Octocorallia</taxon>
        <taxon>Malacalcyonacea</taxon>
        <taxon>Plexauridae</taxon>
        <taxon>Paramuricea</taxon>
    </lineage>
</organism>
<accession>A0A7D9HBB5</accession>
<proteinExistence type="predicted"/>
<dbReference type="Proteomes" id="UP001152795">
    <property type="component" value="Unassembled WGS sequence"/>
</dbReference>
<protein>
    <submittedName>
        <fullName evidence="1">Uncharacterized protein</fullName>
    </submittedName>
</protein>
<dbReference type="AlphaFoldDB" id="A0A7D9HBB5"/>
<reference evidence="1" key="1">
    <citation type="submission" date="2020-04" db="EMBL/GenBank/DDBJ databases">
        <authorList>
            <person name="Alioto T."/>
            <person name="Alioto T."/>
            <person name="Gomez Garrido J."/>
        </authorList>
    </citation>
    <scope>NUCLEOTIDE SEQUENCE</scope>
    <source>
        <strain evidence="1">A484AB</strain>
    </source>
</reference>
<gene>
    <name evidence="1" type="ORF">PACLA_8A013037</name>
</gene>
<feature type="non-terminal residue" evidence="1">
    <location>
        <position position="215"/>
    </location>
</feature>
<dbReference type="EMBL" id="CACRXK020000286">
    <property type="protein sequence ID" value="CAB3980386.1"/>
    <property type="molecule type" value="Genomic_DNA"/>
</dbReference>
<keyword evidence="2" id="KW-1185">Reference proteome</keyword>
<comment type="caution">
    <text evidence="1">The sequence shown here is derived from an EMBL/GenBank/DDBJ whole genome shotgun (WGS) entry which is preliminary data.</text>
</comment>